<dbReference type="PANTHER" id="PTHR30627">
    <property type="entry name" value="PEPTIDOGLYCAN D,D-TRANSPEPTIDASE"/>
    <property type="match status" value="1"/>
</dbReference>
<evidence type="ECO:0000256" key="4">
    <source>
        <dbReference type="ARBA" id="ARBA00022475"/>
    </source>
</evidence>
<keyword evidence="17" id="KW-0121">Carboxypeptidase</keyword>
<evidence type="ECO:0000256" key="3">
    <source>
        <dbReference type="ARBA" id="ARBA00007171"/>
    </source>
</evidence>
<dbReference type="SUPFAM" id="SSF56601">
    <property type="entry name" value="beta-lactamase/transpeptidase-like"/>
    <property type="match status" value="1"/>
</dbReference>
<keyword evidence="5" id="KW-0997">Cell inner membrane</keyword>
<evidence type="ECO:0000256" key="6">
    <source>
        <dbReference type="ARBA" id="ARBA00022670"/>
    </source>
</evidence>
<accession>A0A6J4IXK6</accession>
<evidence type="ECO:0000313" key="17">
    <source>
        <dbReference type="EMBL" id="CAA9265022.1"/>
    </source>
</evidence>
<reference evidence="17" key="1">
    <citation type="submission" date="2020-02" db="EMBL/GenBank/DDBJ databases">
        <authorList>
            <person name="Meier V. D."/>
        </authorList>
    </citation>
    <scope>NUCLEOTIDE SEQUENCE</scope>
    <source>
        <strain evidence="17">AVDCRST_MAG50</strain>
    </source>
</reference>
<evidence type="ECO:0000256" key="10">
    <source>
        <dbReference type="ARBA" id="ARBA00022984"/>
    </source>
</evidence>
<dbReference type="InterPro" id="IPR005311">
    <property type="entry name" value="PBP_dimer"/>
</dbReference>
<dbReference type="Pfam" id="PF00905">
    <property type="entry name" value="Transpeptidase"/>
    <property type="match status" value="1"/>
</dbReference>
<protein>
    <submittedName>
        <fullName evidence="17">Peptidoglycan D,D-transpeptidase MrdA</fullName>
        <ecNumber evidence="17">3.4.16.4</ecNumber>
    </submittedName>
</protein>
<dbReference type="InterPro" id="IPR036138">
    <property type="entry name" value="PBP_dimer_sf"/>
</dbReference>
<dbReference type="InterPro" id="IPR050515">
    <property type="entry name" value="Beta-lactam/transpept"/>
</dbReference>
<dbReference type="GO" id="GO:0008658">
    <property type="term" value="F:penicillin binding"/>
    <property type="evidence" value="ECO:0007669"/>
    <property type="project" value="InterPro"/>
</dbReference>
<dbReference type="Gene3D" id="3.30.1390.30">
    <property type="entry name" value="Penicillin-binding protein 2a, domain 3"/>
    <property type="match status" value="1"/>
</dbReference>
<keyword evidence="8 17" id="KW-0378">Hydrolase</keyword>
<keyword evidence="12 14" id="KW-0472">Membrane</keyword>
<evidence type="ECO:0000256" key="8">
    <source>
        <dbReference type="ARBA" id="ARBA00022801"/>
    </source>
</evidence>
<dbReference type="GO" id="GO:0009252">
    <property type="term" value="P:peptidoglycan biosynthetic process"/>
    <property type="evidence" value="ECO:0007669"/>
    <property type="project" value="UniProtKB-KW"/>
</dbReference>
<evidence type="ECO:0000256" key="14">
    <source>
        <dbReference type="SAM" id="Phobius"/>
    </source>
</evidence>
<keyword evidence="7 14" id="KW-0812">Transmembrane</keyword>
<dbReference type="GO" id="GO:0009002">
    <property type="term" value="F:serine-type D-Ala-D-Ala carboxypeptidase activity"/>
    <property type="evidence" value="ECO:0007669"/>
    <property type="project" value="UniProtKB-EC"/>
</dbReference>
<evidence type="ECO:0000256" key="5">
    <source>
        <dbReference type="ARBA" id="ARBA00022519"/>
    </source>
</evidence>
<dbReference type="AlphaFoldDB" id="A0A6J4IXK6"/>
<evidence type="ECO:0000256" key="9">
    <source>
        <dbReference type="ARBA" id="ARBA00022960"/>
    </source>
</evidence>
<name>A0A6J4IXK6_9ACTN</name>
<evidence type="ECO:0000256" key="7">
    <source>
        <dbReference type="ARBA" id="ARBA00022692"/>
    </source>
</evidence>
<evidence type="ECO:0000256" key="2">
    <source>
        <dbReference type="ARBA" id="ARBA00004236"/>
    </source>
</evidence>
<evidence type="ECO:0000256" key="13">
    <source>
        <dbReference type="ARBA" id="ARBA00023316"/>
    </source>
</evidence>
<dbReference type="InterPro" id="IPR017790">
    <property type="entry name" value="Penicillin-binding_protein_2"/>
</dbReference>
<comment type="subcellular location">
    <subcellularLocation>
        <location evidence="2">Cell membrane</location>
    </subcellularLocation>
    <subcellularLocation>
        <location evidence="1">Membrane</location>
        <topology evidence="1">Single-pass membrane protein</topology>
    </subcellularLocation>
</comment>
<feature type="domain" description="Penicillin-binding protein dimerisation" evidence="16">
    <location>
        <begin position="52"/>
        <end position="225"/>
    </location>
</feature>
<dbReference type="GO" id="GO:0005886">
    <property type="term" value="C:plasma membrane"/>
    <property type="evidence" value="ECO:0007669"/>
    <property type="project" value="UniProtKB-SubCell"/>
</dbReference>
<keyword evidence="13" id="KW-0961">Cell wall biogenesis/degradation</keyword>
<dbReference type="GO" id="GO:0008360">
    <property type="term" value="P:regulation of cell shape"/>
    <property type="evidence" value="ECO:0007669"/>
    <property type="project" value="UniProtKB-KW"/>
</dbReference>
<dbReference type="GO" id="GO:0071555">
    <property type="term" value="P:cell wall organization"/>
    <property type="evidence" value="ECO:0007669"/>
    <property type="project" value="UniProtKB-KW"/>
</dbReference>
<dbReference type="Pfam" id="PF03717">
    <property type="entry name" value="PBP_dimer"/>
    <property type="match status" value="1"/>
</dbReference>
<dbReference type="NCBIfam" id="TIGR03423">
    <property type="entry name" value="pbp2_mrdA"/>
    <property type="match status" value="1"/>
</dbReference>
<dbReference type="Gene3D" id="3.90.1310.10">
    <property type="entry name" value="Penicillin-binding protein 2a (Domain 2)"/>
    <property type="match status" value="1"/>
</dbReference>
<evidence type="ECO:0000256" key="11">
    <source>
        <dbReference type="ARBA" id="ARBA00022989"/>
    </source>
</evidence>
<evidence type="ECO:0000256" key="12">
    <source>
        <dbReference type="ARBA" id="ARBA00023136"/>
    </source>
</evidence>
<dbReference type="Gene3D" id="3.40.710.10">
    <property type="entry name" value="DD-peptidase/beta-lactamase superfamily"/>
    <property type="match status" value="1"/>
</dbReference>
<feature type="transmembrane region" description="Helical" evidence="14">
    <location>
        <begin position="7"/>
        <end position="29"/>
    </location>
</feature>
<feature type="domain" description="Penicillin-binding protein transpeptidase" evidence="15">
    <location>
        <begin position="276"/>
        <end position="619"/>
    </location>
</feature>
<dbReference type="SUPFAM" id="SSF56519">
    <property type="entry name" value="Penicillin binding protein dimerisation domain"/>
    <property type="match status" value="1"/>
</dbReference>
<dbReference type="InterPro" id="IPR012338">
    <property type="entry name" value="Beta-lactam/transpept-like"/>
</dbReference>
<dbReference type="EC" id="3.4.16.4" evidence="17"/>
<sequence>MSTNAHVRLSVIAVVVVGLFSAMFARLWYLQVLDSNSFIAAASANEIRFVHTEAPRGEIRDRRGRPLVVNKRVEAITVDLAVLAGHPDRNEVLGRLATLLEIGRPELDKRLADLRHSRFRPVPVAEAVPEHKVTYLAEHRTDFPGVQSAIIAQRSYPNGSIASHLLGYVLEISAEKLQERKAEGYRLGDAIGQSGIELVHERDLRGVAGVTKLQVDAKGRVLSTLDHQPPVAGHDVHLTIDLEVQRLAEESLLQGLEVARGLRDNEEGRPFVAPAGAVVVLDPSDGSVLAMASYPTYDPSEFVAGLPPERYRELVDDTKGAALTNRAIQSGYAPGSTFKLVTAAAATERGMVDPRTTITDRGSFTIPSCRGEQCTKRNAGGAAYGSVNLSRSLTVSSDVYFYDLGARFWLEKGVEDGMQDTAKAYGLGSRTGISLPSERPGLIPDPDLKKRRHAENPVAFPEGTWQTGDSVNMAIGQGDVLVTPLQLASTYATFGNGGSVFRPRVAARVVDRQGNTVREEPAAKVRTVEVSPAVDEAIRDGLRGVVADREGTARTAFAGYSAMSVAGKTGTAQVTSKQDSAIFAAFAPVNAPRYAIAVVMEESGFGGAVAAPVARRIFEGVGGQQPGSVFAGDGFD</sequence>
<keyword evidence="11 14" id="KW-1133">Transmembrane helix</keyword>
<comment type="similarity">
    <text evidence="3">Belongs to the transpeptidase family.</text>
</comment>
<keyword evidence="4" id="KW-1003">Cell membrane</keyword>
<keyword evidence="10" id="KW-0573">Peptidoglycan synthesis</keyword>
<evidence type="ECO:0000259" key="16">
    <source>
        <dbReference type="Pfam" id="PF03717"/>
    </source>
</evidence>
<gene>
    <name evidence="17" type="ORF">AVDCRST_MAG50-3087</name>
</gene>
<organism evidence="17">
    <name type="scientific">uncultured Acidimicrobiales bacterium</name>
    <dbReference type="NCBI Taxonomy" id="310071"/>
    <lineage>
        <taxon>Bacteria</taxon>
        <taxon>Bacillati</taxon>
        <taxon>Actinomycetota</taxon>
        <taxon>Acidimicrobiia</taxon>
        <taxon>Acidimicrobiales</taxon>
        <taxon>environmental samples</taxon>
    </lineage>
</organism>
<evidence type="ECO:0000259" key="15">
    <source>
        <dbReference type="Pfam" id="PF00905"/>
    </source>
</evidence>
<dbReference type="EMBL" id="CADCTF010000146">
    <property type="protein sequence ID" value="CAA9265022.1"/>
    <property type="molecule type" value="Genomic_DNA"/>
</dbReference>
<dbReference type="PANTHER" id="PTHR30627:SF2">
    <property type="entry name" value="PEPTIDOGLYCAN D,D-TRANSPEPTIDASE MRDA"/>
    <property type="match status" value="1"/>
</dbReference>
<dbReference type="GO" id="GO:0006508">
    <property type="term" value="P:proteolysis"/>
    <property type="evidence" value="ECO:0007669"/>
    <property type="project" value="UniProtKB-KW"/>
</dbReference>
<dbReference type="InterPro" id="IPR001460">
    <property type="entry name" value="PCN-bd_Tpept"/>
</dbReference>
<dbReference type="GO" id="GO:0071972">
    <property type="term" value="F:peptidoglycan L,D-transpeptidase activity"/>
    <property type="evidence" value="ECO:0007669"/>
    <property type="project" value="TreeGrafter"/>
</dbReference>
<proteinExistence type="inferred from homology"/>
<keyword evidence="6" id="KW-0645">Protease</keyword>
<evidence type="ECO:0000256" key="1">
    <source>
        <dbReference type="ARBA" id="ARBA00004167"/>
    </source>
</evidence>
<keyword evidence="9" id="KW-0133">Cell shape</keyword>